<accession>R9AW62</accession>
<dbReference type="Gene3D" id="2.40.10.270">
    <property type="entry name" value="Bacteriophage SPP1 head-tail adaptor protein"/>
    <property type="match status" value="1"/>
</dbReference>
<dbReference type="PATRIC" id="fig|1120927.3.peg.2233"/>
<protein>
    <recommendedName>
        <fullName evidence="3">Phage head-tail adaptor</fullName>
    </recommendedName>
</protein>
<dbReference type="Proteomes" id="UP000016201">
    <property type="component" value="Unassembled WGS sequence"/>
</dbReference>
<sequence length="114" mass="13060">MGEHMTLAAGDLCHRVTIQNKTSTYDENNYETDPIWTDFKKLWAKVEFLSVKDSINAKAAGSQTTARLKLRKRSDITTEMRVLWDGYTFQIVSPPKPDNENGKIYMTLELAVME</sequence>
<name>R9AW62_9GAMM</name>
<dbReference type="eggNOG" id="COG5614">
    <property type="taxonomic scope" value="Bacteria"/>
</dbReference>
<gene>
    <name evidence="1" type="ORF">I593_02300</name>
</gene>
<dbReference type="AlphaFoldDB" id="R9AW62"/>
<evidence type="ECO:0000313" key="2">
    <source>
        <dbReference type="Proteomes" id="UP000016201"/>
    </source>
</evidence>
<evidence type="ECO:0000313" key="1">
    <source>
        <dbReference type="EMBL" id="EOR06433.1"/>
    </source>
</evidence>
<dbReference type="InterPro" id="IPR038666">
    <property type="entry name" value="SSP1_head-tail_sf"/>
</dbReference>
<reference evidence="1 2" key="1">
    <citation type="submission" date="2013-03" db="EMBL/GenBank/DDBJ databases">
        <title>The Genome Sequence of Acinetobacter tandoii CIP 107469.</title>
        <authorList>
            <consortium name="The Broad Institute Genome Sequencing Platform"/>
            <consortium name="The Broad Institute Genome Sequencing Center for Infectious Disease"/>
            <person name="Cerqueira G."/>
            <person name="Feldgarden M."/>
            <person name="Courvalin P."/>
            <person name="Perichon B."/>
            <person name="Grillot-Courvalin C."/>
            <person name="Clermont D."/>
            <person name="Rocha E."/>
            <person name="Yoon E.-J."/>
            <person name="Nemec A."/>
            <person name="Walker B."/>
            <person name="Young S.K."/>
            <person name="Zeng Q."/>
            <person name="Gargeya S."/>
            <person name="Fitzgerald M."/>
            <person name="Haas B."/>
            <person name="Abouelleil A."/>
            <person name="Alvarado L."/>
            <person name="Arachchi H.M."/>
            <person name="Berlin A.M."/>
            <person name="Chapman S.B."/>
            <person name="Dewar J."/>
            <person name="Goldberg J."/>
            <person name="Griggs A."/>
            <person name="Gujja S."/>
            <person name="Hansen M."/>
            <person name="Howarth C."/>
            <person name="Imamovic A."/>
            <person name="Larimer J."/>
            <person name="McCowan C."/>
            <person name="Murphy C."/>
            <person name="Neiman D."/>
            <person name="Pearson M."/>
            <person name="Priest M."/>
            <person name="Roberts A."/>
            <person name="Saif S."/>
            <person name="Shea T."/>
            <person name="Sisk P."/>
            <person name="Sykes S."/>
            <person name="Wortman J."/>
            <person name="Nusbaum C."/>
            <person name="Birren B."/>
        </authorList>
    </citation>
    <scope>NUCLEOTIDE SEQUENCE [LARGE SCALE GENOMIC DNA]</scope>
    <source>
        <strain evidence="1 2">CIP 107469</strain>
    </source>
</reference>
<comment type="caution">
    <text evidence="1">The sequence shown here is derived from an EMBL/GenBank/DDBJ whole genome shotgun (WGS) entry which is preliminary data.</text>
</comment>
<organism evidence="1 2">
    <name type="scientific">Acinetobacter tandoii DSM 14970 = CIP 107469</name>
    <dbReference type="NCBI Taxonomy" id="1120927"/>
    <lineage>
        <taxon>Bacteria</taxon>
        <taxon>Pseudomonadati</taxon>
        <taxon>Pseudomonadota</taxon>
        <taxon>Gammaproteobacteria</taxon>
        <taxon>Moraxellales</taxon>
        <taxon>Moraxellaceae</taxon>
        <taxon>Acinetobacter</taxon>
    </lineage>
</organism>
<keyword evidence="2" id="KW-1185">Reference proteome</keyword>
<dbReference type="NCBIfam" id="TIGR01563">
    <property type="entry name" value="gp16_SPP1"/>
    <property type="match status" value="1"/>
</dbReference>
<evidence type="ECO:0008006" key="3">
    <source>
        <dbReference type="Google" id="ProtNLM"/>
    </source>
</evidence>
<dbReference type="EMBL" id="AQFM01000039">
    <property type="protein sequence ID" value="EOR06433.1"/>
    <property type="molecule type" value="Genomic_DNA"/>
</dbReference>
<dbReference type="Pfam" id="PF05521">
    <property type="entry name" value="Phage_HCP"/>
    <property type="match status" value="1"/>
</dbReference>
<proteinExistence type="predicted"/>
<dbReference type="InterPro" id="IPR008767">
    <property type="entry name" value="Phage_SPP1_head-tail_adaptor"/>
</dbReference>